<dbReference type="Proteomes" id="UP000310108">
    <property type="component" value="Unassembled WGS sequence"/>
</dbReference>
<reference evidence="2 3" key="1">
    <citation type="journal article" date="2019" name="PLoS ONE">
        <title>Comparative genome analysis indicates high evolutionary potential of pathogenicity genes in Colletotrichum tanaceti.</title>
        <authorList>
            <person name="Lelwala R.V."/>
            <person name="Korhonen P.K."/>
            <person name="Young N.D."/>
            <person name="Scott J.B."/>
            <person name="Ades P.A."/>
            <person name="Gasser R.B."/>
            <person name="Taylor P.W.J."/>
        </authorList>
    </citation>
    <scope>NUCLEOTIDE SEQUENCE [LARGE SCALE GENOMIC DNA]</scope>
    <source>
        <strain evidence="2">BRIP57314</strain>
    </source>
</reference>
<protein>
    <recommendedName>
        <fullName evidence="1">Tse2 ADP-ribosyltransferase toxin domain-containing protein</fullName>
    </recommendedName>
</protein>
<dbReference type="Pfam" id="PF18648">
    <property type="entry name" value="ADPRTs_Tse2"/>
    <property type="match status" value="1"/>
</dbReference>
<evidence type="ECO:0000313" key="3">
    <source>
        <dbReference type="Proteomes" id="UP000310108"/>
    </source>
</evidence>
<proteinExistence type="predicted"/>
<evidence type="ECO:0000313" key="2">
    <source>
        <dbReference type="EMBL" id="TKW48749.1"/>
    </source>
</evidence>
<dbReference type="EMBL" id="PJEX01000744">
    <property type="protein sequence ID" value="TKW48749.1"/>
    <property type="molecule type" value="Genomic_DNA"/>
</dbReference>
<evidence type="ECO:0000259" key="1">
    <source>
        <dbReference type="Pfam" id="PF18648"/>
    </source>
</evidence>
<dbReference type="AlphaFoldDB" id="A0A4U6X1X2"/>
<keyword evidence="3" id="KW-1185">Reference proteome</keyword>
<dbReference type="InterPro" id="IPR041018">
    <property type="entry name" value="ADPRTs_Tse2"/>
</dbReference>
<comment type="caution">
    <text evidence="2">The sequence shown here is derived from an EMBL/GenBank/DDBJ whole genome shotgun (WGS) entry which is preliminary data.</text>
</comment>
<feature type="domain" description="Tse2 ADP-ribosyltransferase toxin" evidence="1">
    <location>
        <begin position="41"/>
        <end position="184"/>
    </location>
</feature>
<accession>A0A4U6X1X2</accession>
<organism evidence="2 3">
    <name type="scientific">Colletotrichum tanaceti</name>
    <dbReference type="NCBI Taxonomy" id="1306861"/>
    <lineage>
        <taxon>Eukaryota</taxon>
        <taxon>Fungi</taxon>
        <taxon>Dikarya</taxon>
        <taxon>Ascomycota</taxon>
        <taxon>Pezizomycotina</taxon>
        <taxon>Sordariomycetes</taxon>
        <taxon>Hypocreomycetidae</taxon>
        <taxon>Glomerellales</taxon>
        <taxon>Glomerellaceae</taxon>
        <taxon>Colletotrichum</taxon>
        <taxon>Colletotrichum destructivum species complex</taxon>
    </lineage>
</organism>
<dbReference type="OrthoDB" id="10266325at2759"/>
<sequence>MNSNRFTAIACFRKAVLLSQQQKTRAHRRFSAKAIYSSFPATLHYYSPRRTSTLFDHSENDTRPYDLFDEGVNVDKSGLVYPAVTTNSVSNGAVMFPNTFWMQELVRRYYDEVLDQQDEGVEVETPCIFTIFKGTILPSNLVLINEHTSRFTLQPSLGMSINDLNRCLTEFYVKNASQESVETWLDTHPFKDAAADDADAVWMAK</sequence>
<gene>
    <name evidence="2" type="ORF">CTA1_12522</name>
</gene>
<name>A0A4U6X1X2_9PEZI</name>